<organism evidence="8 9">
    <name type="scientific">Pseudonocardia ammonioxydans</name>
    <dbReference type="NCBI Taxonomy" id="260086"/>
    <lineage>
        <taxon>Bacteria</taxon>
        <taxon>Bacillati</taxon>
        <taxon>Actinomycetota</taxon>
        <taxon>Actinomycetes</taxon>
        <taxon>Pseudonocardiales</taxon>
        <taxon>Pseudonocardiaceae</taxon>
        <taxon>Pseudonocardia</taxon>
    </lineage>
</organism>
<keyword evidence="4" id="KW-0804">Transcription</keyword>
<dbReference type="GO" id="GO:0003677">
    <property type="term" value="F:DNA binding"/>
    <property type="evidence" value="ECO:0007669"/>
    <property type="project" value="UniProtKB-KW"/>
</dbReference>
<dbReference type="CDD" id="cd17535">
    <property type="entry name" value="REC_NarL-like"/>
    <property type="match status" value="1"/>
</dbReference>
<dbReference type="GO" id="GO:0006355">
    <property type="term" value="P:regulation of DNA-templated transcription"/>
    <property type="evidence" value="ECO:0007669"/>
    <property type="project" value="InterPro"/>
</dbReference>
<dbReference type="AlphaFoldDB" id="A0A1I4ZHL2"/>
<reference evidence="8 9" key="1">
    <citation type="submission" date="2016-10" db="EMBL/GenBank/DDBJ databases">
        <authorList>
            <person name="de Groot N.N."/>
        </authorList>
    </citation>
    <scope>NUCLEOTIDE SEQUENCE [LARGE SCALE GENOMIC DNA]</scope>
    <source>
        <strain evidence="8 9">CGMCC 4.1877</strain>
    </source>
</reference>
<dbReference type="EMBL" id="FOUY01000015">
    <property type="protein sequence ID" value="SFN49754.1"/>
    <property type="molecule type" value="Genomic_DNA"/>
</dbReference>
<dbReference type="Pfam" id="PF00072">
    <property type="entry name" value="Response_reg"/>
    <property type="match status" value="1"/>
</dbReference>
<name>A0A1I4ZHL2_PSUAM</name>
<dbReference type="InterPro" id="IPR001789">
    <property type="entry name" value="Sig_transdc_resp-reg_receiver"/>
</dbReference>
<dbReference type="RefSeq" id="WP_245773556.1">
    <property type="nucleotide sequence ID" value="NZ_FOUY01000015.1"/>
</dbReference>
<dbReference type="GO" id="GO:0000160">
    <property type="term" value="P:phosphorelay signal transduction system"/>
    <property type="evidence" value="ECO:0007669"/>
    <property type="project" value="InterPro"/>
</dbReference>
<sequence>MSPTDHPAEIRVLLVDDDPLVRAGLKVMLDGHTIDATESAPPRRIRIVADVGDGDEVPDAVRAGRPHVVLMDLRMRRVNGVVATQRLTAEPDPPTVVVLTTFDADEHVVRALRAGASGFLLKDAAPEGIVEAVRAAADGDAVLSPAITRRLIGIVKGGSGPVDRRRSARTRLDRLAERERDVADAVARGGSNADIAEELHMSVATVKSYVSKLLRELGLDNRVQIALLVRDATD</sequence>
<feature type="domain" description="HTH luxR-type" evidence="6">
    <location>
        <begin position="168"/>
        <end position="233"/>
    </location>
</feature>
<evidence type="ECO:0000313" key="9">
    <source>
        <dbReference type="Proteomes" id="UP000199614"/>
    </source>
</evidence>
<dbReference type="InterPro" id="IPR000792">
    <property type="entry name" value="Tscrpt_reg_LuxR_C"/>
</dbReference>
<dbReference type="Gene3D" id="3.40.50.2300">
    <property type="match status" value="1"/>
</dbReference>
<evidence type="ECO:0000256" key="3">
    <source>
        <dbReference type="ARBA" id="ARBA00023125"/>
    </source>
</evidence>
<evidence type="ECO:0000256" key="1">
    <source>
        <dbReference type="ARBA" id="ARBA00022553"/>
    </source>
</evidence>
<dbReference type="InterPro" id="IPR016032">
    <property type="entry name" value="Sig_transdc_resp-reg_C-effctor"/>
</dbReference>
<protein>
    <submittedName>
        <fullName evidence="8">DNA-binding response regulator, NarL/FixJ family, contains REC and HTH domains</fullName>
    </submittedName>
</protein>
<dbReference type="SUPFAM" id="SSF46894">
    <property type="entry name" value="C-terminal effector domain of the bipartite response regulators"/>
    <property type="match status" value="1"/>
</dbReference>
<feature type="modified residue" description="4-aspartylphosphate" evidence="5">
    <location>
        <position position="72"/>
    </location>
</feature>
<dbReference type="SMART" id="SM00421">
    <property type="entry name" value="HTH_LUXR"/>
    <property type="match status" value="1"/>
</dbReference>
<dbReference type="STRING" id="260086.SAMN05216207_101581"/>
<evidence type="ECO:0000259" key="6">
    <source>
        <dbReference type="PROSITE" id="PS50043"/>
    </source>
</evidence>
<evidence type="ECO:0000256" key="5">
    <source>
        <dbReference type="PROSITE-ProRule" id="PRU00169"/>
    </source>
</evidence>
<dbReference type="InterPro" id="IPR039420">
    <property type="entry name" value="WalR-like"/>
</dbReference>
<dbReference type="SUPFAM" id="SSF52172">
    <property type="entry name" value="CheY-like"/>
    <property type="match status" value="1"/>
</dbReference>
<dbReference type="CDD" id="cd06170">
    <property type="entry name" value="LuxR_C_like"/>
    <property type="match status" value="1"/>
</dbReference>
<dbReference type="PROSITE" id="PS50110">
    <property type="entry name" value="RESPONSE_REGULATORY"/>
    <property type="match status" value="1"/>
</dbReference>
<dbReference type="PROSITE" id="PS50043">
    <property type="entry name" value="HTH_LUXR_2"/>
    <property type="match status" value="1"/>
</dbReference>
<keyword evidence="3 8" id="KW-0238">DNA-binding</keyword>
<dbReference type="SMART" id="SM00448">
    <property type="entry name" value="REC"/>
    <property type="match status" value="1"/>
</dbReference>
<evidence type="ECO:0000313" key="8">
    <source>
        <dbReference type="EMBL" id="SFN49754.1"/>
    </source>
</evidence>
<accession>A0A1I4ZHL2</accession>
<gene>
    <name evidence="8" type="ORF">SAMN05216207_101581</name>
</gene>
<keyword evidence="2" id="KW-0805">Transcription regulation</keyword>
<evidence type="ECO:0000256" key="4">
    <source>
        <dbReference type="ARBA" id="ARBA00023163"/>
    </source>
</evidence>
<keyword evidence="1 5" id="KW-0597">Phosphoprotein</keyword>
<feature type="domain" description="Response regulatory" evidence="7">
    <location>
        <begin position="11"/>
        <end position="137"/>
    </location>
</feature>
<dbReference type="Proteomes" id="UP000199614">
    <property type="component" value="Unassembled WGS sequence"/>
</dbReference>
<evidence type="ECO:0000259" key="7">
    <source>
        <dbReference type="PROSITE" id="PS50110"/>
    </source>
</evidence>
<proteinExistence type="predicted"/>
<dbReference type="Pfam" id="PF00196">
    <property type="entry name" value="GerE"/>
    <property type="match status" value="1"/>
</dbReference>
<dbReference type="InterPro" id="IPR011006">
    <property type="entry name" value="CheY-like_superfamily"/>
</dbReference>
<evidence type="ECO:0000256" key="2">
    <source>
        <dbReference type="ARBA" id="ARBA00023015"/>
    </source>
</evidence>
<keyword evidence="9" id="KW-1185">Reference proteome</keyword>
<dbReference type="PANTHER" id="PTHR43214:SF24">
    <property type="entry name" value="TRANSCRIPTIONAL REGULATORY PROTEIN NARL-RELATED"/>
    <property type="match status" value="1"/>
</dbReference>
<dbReference type="PRINTS" id="PR00038">
    <property type="entry name" value="HTHLUXR"/>
</dbReference>
<dbReference type="InterPro" id="IPR058245">
    <property type="entry name" value="NreC/VraR/RcsB-like_REC"/>
</dbReference>
<dbReference type="PANTHER" id="PTHR43214">
    <property type="entry name" value="TWO-COMPONENT RESPONSE REGULATOR"/>
    <property type="match status" value="1"/>
</dbReference>